<dbReference type="Gene3D" id="1.20.1070.10">
    <property type="entry name" value="Rhodopsin 7-helix transmembrane proteins"/>
    <property type="match status" value="1"/>
</dbReference>
<keyword evidence="3" id="KW-0675">Receptor</keyword>
<reference evidence="8" key="1">
    <citation type="submission" date="2024-04" db="EMBL/GenBank/DDBJ databases">
        <title>Salinicola lusitanus LLJ914,a marine bacterium isolated from the Okinawa Trough.</title>
        <authorList>
            <person name="Li J."/>
        </authorList>
    </citation>
    <scope>NUCLEOTIDE SEQUENCE [LARGE SCALE GENOMIC DNA]</scope>
</reference>
<dbReference type="AlphaFoldDB" id="A0AAW0Q3D0"/>
<dbReference type="GO" id="GO:0005886">
    <property type="term" value="C:plasma membrane"/>
    <property type="evidence" value="ECO:0007669"/>
    <property type="project" value="TreeGrafter"/>
</dbReference>
<dbReference type="GO" id="GO:0007200">
    <property type="term" value="P:phospholipase C-activating G protein-coupled receptor signaling pathway"/>
    <property type="evidence" value="ECO:0007669"/>
    <property type="project" value="TreeGrafter"/>
</dbReference>
<protein>
    <recommendedName>
        <fullName evidence="9">G-protein coupled receptors family 1 profile domain-containing protein</fullName>
    </recommendedName>
</protein>
<name>A0AAW0Q3D0_9GOBI</name>
<keyword evidence="2" id="KW-0297">G-protein coupled receptor</keyword>
<evidence type="ECO:0000256" key="3">
    <source>
        <dbReference type="ARBA" id="ARBA00023170"/>
    </source>
</evidence>
<dbReference type="GO" id="GO:0004930">
    <property type="term" value="F:G protein-coupled receptor activity"/>
    <property type="evidence" value="ECO:0007669"/>
    <property type="project" value="UniProtKB-KW"/>
</dbReference>
<keyword evidence="6" id="KW-0812">Transmembrane</keyword>
<evidence type="ECO:0000313" key="7">
    <source>
        <dbReference type="EMBL" id="KAK7945758.1"/>
    </source>
</evidence>
<sequence>MCSNITTECHRDTIQGLGYVLLFVPGILLHIIAFRAFLSRLGSWTDTHIYIFNLALADCTLIIFLPFRIYDSFCCLPKTPLCTVLFSIHYLNMYASIMTTAAVSVHSKSIWNYSLKEYMEWKGQSD</sequence>
<feature type="transmembrane region" description="Helical" evidence="6">
    <location>
        <begin position="17"/>
        <end position="38"/>
    </location>
</feature>
<evidence type="ECO:0000256" key="2">
    <source>
        <dbReference type="ARBA" id="ARBA00023040"/>
    </source>
</evidence>
<dbReference type="EMBL" id="JBBPFD010000001">
    <property type="protein sequence ID" value="KAK7945758.1"/>
    <property type="molecule type" value="Genomic_DNA"/>
</dbReference>
<keyword evidence="8" id="KW-1185">Reference proteome</keyword>
<comment type="subcellular location">
    <subcellularLocation>
        <location evidence="1">Membrane</location>
        <topology evidence="1">Multi-pass membrane protein</topology>
    </subcellularLocation>
</comment>
<evidence type="ECO:0000256" key="4">
    <source>
        <dbReference type="ARBA" id="ARBA00023180"/>
    </source>
</evidence>
<gene>
    <name evidence="7" type="ORF">WMY93_001486</name>
</gene>
<accession>A0AAW0Q3D0</accession>
<dbReference type="GO" id="GO:0035025">
    <property type="term" value="P:positive regulation of Rho protein signal transduction"/>
    <property type="evidence" value="ECO:0007669"/>
    <property type="project" value="TreeGrafter"/>
</dbReference>
<evidence type="ECO:0000256" key="6">
    <source>
        <dbReference type="SAM" id="Phobius"/>
    </source>
</evidence>
<evidence type="ECO:0000256" key="5">
    <source>
        <dbReference type="ARBA" id="ARBA00023224"/>
    </source>
</evidence>
<keyword evidence="6" id="KW-1133">Transmembrane helix</keyword>
<organism evidence="7 8">
    <name type="scientific">Mugilogobius chulae</name>
    <name type="common">yellowstripe goby</name>
    <dbReference type="NCBI Taxonomy" id="88201"/>
    <lineage>
        <taxon>Eukaryota</taxon>
        <taxon>Metazoa</taxon>
        <taxon>Chordata</taxon>
        <taxon>Craniata</taxon>
        <taxon>Vertebrata</taxon>
        <taxon>Euteleostomi</taxon>
        <taxon>Actinopterygii</taxon>
        <taxon>Neopterygii</taxon>
        <taxon>Teleostei</taxon>
        <taxon>Neoteleostei</taxon>
        <taxon>Acanthomorphata</taxon>
        <taxon>Gobiaria</taxon>
        <taxon>Gobiiformes</taxon>
        <taxon>Gobioidei</taxon>
        <taxon>Gobiidae</taxon>
        <taxon>Gobionellinae</taxon>
        <taxon>Mugilogobius</taxon>
    </lineage>
</organism>
<proteinExistence type="predicted"/>
<feature type="transmembrane region" description="Helical" evidence="6">
    <location>
        <begin position="50"/>
        <end position="70"/>
    </location>
</feature>
<evidence type="ECO:0008006" key="9">
    <source>
        <dbReference type="Google" id="ProtNLM"/>
    </source>
</evidence>
<evidence type="ECO:0000313" key="8">
    <source>
        <dbReference type="Proteomes" id="UP001460270"/>
    </source>
</evidence>
<keyword evidence="5" id="KW-0807">Transducer</keyword>
<dbReference type="PANTHER" id="PTHR24232">
    <property type="entry name" value="G-PROTEIN COUPLED RECEPTOR"/>
    <property type="match status" value="1"/>
</dbReference>
<dbReference type="PANTHER" id="PTHR24232:SF101">
    <property type="entry name" value="G-PROTEIN COUPLED RECEPTOR 35-LIKE"/>
    <property type="match status" value="1"/>
</dbReference>
<dbReference type="Proteomes" id="UP001460270">
    <property type="component" value="Unassembled WGS sequence"/>
</dbReference>
<keyword evidence="6" id="KW-0472">Membrane</keyword>
<evidence type="ECO:0000256" key="1">
    <source>
        <dbReference type="ARBA" id="ARBA00004141"/>
    </source>
</evidence>
<comment type="caution">
    <text evidence="7">The sequence shown here is derived from an EMBL/GenBank/DDBJ whole genome shotgun (WGS) entry which is preliminary data.</text>
</comment>
<dbReference type="SUPFAM" id="SSF81321">
    <property type="entry name" value="Family A G protein-coupled receptor-like"/>
    <property type="match status" value="1"/>
</dbReference>
<keyword evidence="4" id="KW-0325">Glycoprotein</keyword>